<dbReference type="OrthoDB" id="5295945at2"/>
<reference evidence="12 13" key="1">
    <citation type="submission" date="2013-09" db="EMBL/GenBank/DDBJ databases">
        <authorList>
            <person name="Durkin A.S."/>
            <person name="Haft D.R."/>
            <person name="McCorrison J."/>
            <person name="Torralba M."/>
            <person name="Gillis M."/>
            <person name="Haft D.H."/>
            <person name="Methe B."/>
            <person name="Sutton G."/>
            <person name="Nelson K.E."/>
        </authorList>
    </citation>
    <scope>NUCLEOTIDE SEQUENCE [LARGE SCALE GENOMIC DNA]</scope>
    <source>
        <strain evidence="12 13">BV3C16-1</strain>
    </source>
</reference>
<dbReference type="SUPFAM" id="SSF52374">
    <property type="entry name" value="Nucleotidylyl transferase"/>
    <property type="match status" value="1"/>
</dbReference>
<evidence type="ECO:0000256" key="8">
    <source>
        <dbReference type="ARBA" id="ARBA00023027"/>
    </source>
</evidence>
<dbReference type="NCBIfam" id="TIGR00482">
    <property type="entry name" value="nicotinate (nicotinamide) nucleotide adenylyltransferase"/>
    <property type="match status" value="1"/>
</dbReference>
<dbReference type="Pfam" id="PF01467">
    <property type="entry name" value="CTP_transf_like"/>
    <property type="match status" value="1"/>
</dbReference>
<keyword evidence="5 10" id="KW-0548">Nucleotidyltransferase</keyword>
<evidence type="ECO:0000256" key="6">
    <source>
        <dbReference type="ARBA" id="ARBA00022741"/>
    </source>
</evidence>
<name>U7UHQ1_9FIRM</name>
<dbReference type="InterPro" id="IPR005248">
    <property type="entry name" value="NadD/NMNAT"/>
</dbReference>
<gene>
    <name evidence="10 12" type="primary">nadD</name>
    <name evidence="12" type="ORF">HMPREF1250_1110</name>
</gene>
<keyword evidence="3 10" id="KW-0662">Pyridine nucleotide biosynthesis</keyword>
<dbReference type="PANTHER" id="PTHR39321:SF3">
    <property type="entry name" value="PHOSPHOPANTETHEINE ADENYLYLTRANSFERASE"/>
    <property type="match status" value="1"/>
</dbReference>
<keyword evidence="4 10" id="KW-0808">Transferase</keyword>
<dbReference type="PANTHER" id="PTHR39321">
    <property type="entry name" value="NICOTINATE-NUCLEOTIDE ADENYLYLTRANSFERASE-RELATED"/>
    <property type="match status" value="1"/>
</dbReference>
<comment type="catalytic activity">
    <reaction evidence="9 10">
        <text>nicotinate beta-D-ribonucleotide + ATP + H(+) = deamido-NAD(+) + diphosphate</text>
        <dbReference type="Rhea" id="RHEA:22860"/>
        <dbReference type="ChEBI" id="CHEBI:15378"/>
        <dbReference type="ChEBI" id="CHEBI:30616"/>
        <dbReference type="ChEBI" id="CHEBI:33019"/>
        <dbReference type="ChEBI" id="CHEBI:57502"/>
        <dbReference type="ChEBI" id="CHEBI:58437"/>
        <dbReference type="EC" id="2.7.7.18"/>
    </reaction>
</comment>
<dbReference type="GO" id="GO:0004515">
    <property type="term" value="F:nicotinate-nucleotide adenylyltransferase activity"/>
    <property type="evidence" value="ECO:0007669"/>
    <property type="project" value="UniProtKB-UniRule"/>
</dbReference>
<keyword evidence="6 10" id="KW-0547">Nucleotide-binding</keyword>
<dbReference type="GO" id="GO:0009435">
    <property type="term" value="P:NAD+ biosynthetic process"/>
    <property type="evidence" value="ECO:0007669"/>
    <property type="project" value="UniProtKB-UniRule"/>
</dbReference>
<evidence type="ECO:0000256" key="1">
    <source>
        <dbReference type="ARBA" id="ARBA00002324"/>
    </source>
</evidence>
<evidence type="ECO:0000256" key="4">
    <source>
        <dbReference type="ARBA" id="ARBA00022679"/>
    </source>
</evidence>
<keyword evidence="7 10" id="KW-0067">ATP-binding</keyword>
<dbReference type="EC" id="2.7.7.18" evidence="10"/>
<dbReference type="PATRIC" id="fig|1111454.3.peg.1654"/>
<evidence type="ECO:0000256" key="7">
    <source>
        <dbReference type="ARBA" id="ARBA00022840"/>
    </source>
</evidence>
<dbReference type="HAMAP" id="MF_00244">
    <property type="entry name" value="NaMN_adenylyltr"/>
    <property type="match status" value="1"/>
</dbReference>
<dbReference type="STRING" id="1111454.HMPREF1250_1110"/>
<comment type="function">
    <text evidence="1 10">Catalyzes the reversible adenylation of nicotinate mononucleotide (NaMN) to nicotinic acid adenine dinucleotide (NaAD).</text>
</comment>
<evidence type="ECO:0000256" key="5">
    <source>
        <dbReference type="ARBA" id="ARBA00022695"/>
    </source>
</evidence>
<evidence type="ECO:0000313" key="13">
    <source>
        <dbReference type="Proteomes" id="UP000017090"/>
    </source>
</evidence>
<evidence type="ECO:0000313" key="12">
    <source>
        <dbReference type="EMBL" id="ERT58419.1"/>
    </source>
</evidence>
<organism evidence="12 13">
    <name type="scientific">Megasphaera vaginalis</name>
    <name type="common">ex Srinivasan et al. 2021</name>
    <dbReference type="NCBI Taxonomy" id="1111454"/>
    <lineage>
        <taxon>Bacteria</taxon>
        <taxon>Bacillati</taxon>
        <taxon>Bacillota</taxon>
        <taxon>Negativicutes</taxon>
        <taxon>Veillonellales</taxon>
        <taxon>Veillonellaceae</taxon>
        <taxon>Megasphaera</taxon>
    </lineage>
</organism>
<comment type="caution">
    <text evidence="12">The sequence shown here is derived from an EMBL/GenBank/DDBJ whole genome shotgun (WGS) entry which is preliminary data.</text>
</comment>
<keyword evidence="8 10" id="KW-0520">NAD</keyword>
<protein>
    <recommendedName>
        <fullName evidence="10">Probable nicotinate-nucleotide adenylyltransferase</fullName>
        <ecNumber evidence="10">2.7.7.18</ecNumber>
    </recommendedName>
    <alternativeName>
        <fullName evidence="10">Deamido-NAD(+) diphosphorylase</fullName>
    </alternativeName>
    <alternativeName>
        <fullName evidence="10">Deamido-NAD(+) pyrophosphorylase</fullName>
    </alternativeName>
    <alternativeName>
        <fullName evidence="10">Nicotinate mononucleotide adenylyltransferase</fullName>
        <shortName evidence="10">NaMN adenylyltransferase</shortName>
    </alternativeName>
</protein>
<dbReference type="Proteomes" id="UP000017090">
    <property type="component" value="Unassembled WGS sequence"/>
</dbReference>
<keyword evidence="13" id="KW-1185">Reference proteome</keyword>
<dbReference type="NCBIfam" id="NF000840">
    <property type="entry name" value="PRK00071.1-3"/>
    <property type="match status" value="1"/>
</dbReference>
<dbReference type="Gene3D" id="3.40.50.620">
    <property type="entry name" value="HUPs"/>
    <property type="match status" value="1"/>
</dbReference>
<evidence type="ECO:0000256" key="3">
    <source>
        <dbReference type="ARBA" id="ARBA00022642"/>
    </source>
</evidence>
<proteinExistence type="inferred from homology"/>
<dbReference type="NCBIfam" id="TIGR00125">
    <property type="entry name" value="cyt_tran_rel"/>
    <property type="match status" value="1"/>
</dbReference>
<dbReference type="AlphaFoldDB" id="U7UHQ1"/>
<dbReference type="UniPathway" id="UPA00253">
    <property type="reaction ID" value="UER00332"/>
</dbReference>
<evidence type="ECO:0000259" key="11">
    <source>
        <dbReference type="Pfam" id="PF01467"/>
    </source>
</evidence>
<dbReference type="RefSeq" id="WP_023054139.1">
    <property type="nucleotide sequence ID" value="NZ_AWXA01000043.1"/>
</dbReference>
<evidence type="ECO:0000256" key="2">
    <source>
        <dbReference type="ARBA" id="ARBA00005019"/>
    </source>
</evidence>
<evidence type="ECO:0000256" key="9">
    <source>
        <dbReference type="ARBA" id="ARBA00048721"/>
    </source>
</evidence>
<evidence type="ECO:0000256" key="10">
    <source>
        <dbReference type="HAMAP-Rule" id="MF_00244"/>
    </source>
</evidence>
<dbReference type="EMBL" id="AWXA01000043">
    <property type="protein sequence ID" value="ERT58419.1"/>
    <property type="molecule type" value="Genomic_DNA"/>
</dbReference>
<dbReference type="GO" id="GO:0005524">
    <property type="term" value="F:ATP binding"/>
    <property type="evidence" value="ECO:0007669"/>
    <property type="project" value="UniProtKB-KW"/>
</dbReference>
<accession>U7UHQ1</accession>
<feature type="domain" description="Cytidyltransferase-like" evidence="11">
    <location>
        <begin position="8"/>
        <end position="174"/>
    </location>
</feature>
<comment type="pathway">
    <text evidence="2 10">Cofactor biosynthesis; NAD(+) biosynthesis; deamido-NAD(+) from nicotinate D-ribonucleotide: step 1/1.</text>
</comment>
<sequence>METTRLGIMGGTFNPIHFGHLLIAEEARQQLHLDRILFIPSYATPNKDICGATAEERLAMVRLAVDSNPHFVVSDMEIRRKGPSYTVDTLRLLRTVYGKDSGLYFISGTDTIHDLPNWHKPEDVLRLCYFVGASRPDGTEEIEPIITKYGDLGCKIIPLAVPELEISSTEVRRRLQAGLSVRYMIPDNVADFIYKNGVYQCVHKK</sequence>
<comment type="similarity">
    <text evidence="10">Belongs to the NadD family.</text>
</comment>
<dbReference type="InterPro" id="IPR004821">
    <property type="entry name" value="Cyt_trans-like"/>
</dbReference>
<dbReference type="eggNOG" id="COG1057">
    <property type="taxonomic scope" value="Bacteria"/>
</dbReference>
<dbReference type="CDD" id="cd02165">
    <property type="entry name" value="NMNAT"/>
    <property type="match status" value="1"/>
</dbReference>
<dbReference type="InterPro" id="IPR014729">
    <property type="entry name" value="Rossmann-like_a/b/a_fold"/>
</dbReference>